<keyword evidence="1" id="KW-1133">Transmembrane helix</keyword>
<sequence>MIGGDLKVEKYRFRARPQNINFVLFPSDQSSNQISLFSAIMLLLKMTLDTDSFFFYQDLFKCGIIEGLLVSVTVMLLVQLSIHNFTRCWFYGTAYNYPDVWTCVFGSKALNFIPILLNIISYLTYVVWYCFEIHNNFSTFLRTVWPSCPSFLTNKWFLSYIINALTVVPCLFAHKFISLTWVAYIGNIAIVVSVICLIILLVRTLNEFKFHIVVDTFGKIDGEDIPYLPFTNLFSKDPSGLFYCVGSVMTAFYMHPILDMVFSEMRNPTVFRCLSSTWIVNIVSIIIYYGIGLISYFIIQVHFHDVIIVTSMMKPGEPSQNSPVFKNRPYNIFSIVLGQEISDLENENVFFNFPKSHTEAIVGQIASYIVTITTNIFYTYFLATQVSSLVIERRNDDTPPLLISGIVVILFSIGINFMNDKATQFLDFIAQIAFLILVFILPSFFYLKLYRFTKPFWGIICVLLLVIGIPMSILVLYYEALKIW</sequence>
<feature type="transmembrane region" description="Helical" evidence="1">
    <location>
        <begin position="457"/>
        <end position="478"/>
    </location>
</feature>
<evidence type="ECO:0008006" key="4">
    <source>
        <dbReference type="Google" id="ProtNLM"/>
    </source>
</evidence>
<keyword evidence="1" id="KW-0812">Transmembrane</keyword>
<feature type="transmembrane region" description="Helical" evidence="1">
    <location>
        <begin position="425"/>
        <end position="445"/>
    </location>
</feature>
<evidence type="ECO:0000256" key="1">
    <source>
        <dbReference type="SAM" id="Phobius"/>
    </source>
</evidence>
<organism evidence="2 3">
    <name type="scientific">Tritrichomonas musculus</name>
    <dbReference type="NCBI Taxonomy" id="1915356"/>
    <lineage>
        <taxon>Eukaryota</taxon>
        <taxon>Metamonada</taxon>
        <taxon>Parabasalia</taxon>
        <taxon>Tritrichomonadida</taxon>
        <taxon>Tritrichomonadidae</taxon>
        <taxon>Tritrichomonas</taxon>
    </lineage>
</organism>
<protein>
    <recommendedName>
        <fullName evidence="4">Transmembrane amino acid transporter protein</fullName>
    </recommendedName>
</protein>
<feature type="transmembrane region" description="Helical" evidence="1">
    <location>
        <begin position="112"/>
        <end position="131"/>
    </location>
</feature>
<reference evidence="2 3" key="1">
    <citation type="submission" date="2024-04" db="EMBL/GenBank/DDBJ databases">
        <title>Tritrichomonas musculus Genome.</title>
        <authorList>
            <person name="Alves-Ferreira E."/>
            <person name="Grigg M."/>
            <person name="Lorenzi H."/>
            <person name="Galac M."/>
        </authorList>
    </citation>
    <scope>NUCLEOTIDE SEQUENCE [LARGE SCALE GENOMIC DNA]</scope>
    <source>
        <strain evidence="2 3">EAF2021</strain>
    </source>
</reference>
<dbReference type="PANTHER" id="PTHR22950:SF349">
    <property type="entry name" value="AMINO ACID TRANSPORTER TRANSMEMBRANE DOMAIN-CONTAINING PROTEIN"/>
    <property type="match status" value="1"/>
</dbReference>
<comment type="caution">
    <text evidence="2">The sequence shown here is derived from an EMBL/GenBank/DDBJ whole genome shotgun (WGS) entry which is preliminary data.</text>
</comment>
<gene>
    <name evidence="2" type="ORF">M9Y10_012139</name>
</gene>
<keyword evidence="1" id="KW-0472">Membrane</keyword>
<feature type="transmembrane region" description="Helical" evidence="1">
    <location>
        <begin position="278"/>
        <end position="299"/>
    </location>
</feature>
<feature type="transmembrane region" description="Helical" evidence="1">
    <location>
        <begin position="157"/>
        <end position="177"/>
    </location>
</feature>
<feature type="transmembrane region" description="Helical" evidence="1">
    <location>
        <begin position="401"/>
        <end position="418"/>
    </location>
</feature>
<proteinExistence type="predicted"/>
<dbReference type="Proteomes" id="UP001470230">
    <property type="component" value="Unassembled WGS sequence"/>
</dbReference>
<feature type="transmembrane region" description="Helical" evidence="1">
    <location>
        <begin position="68"/>
        <end position="92"/>
    </location>
</feature>
<keyword evidence="3" id="KW-1185">Reference proteome</keyword>
<feature type="transmembrane region" description="Helical" evidence="1">
    <location>
        <begin position="183"/>
        <end position="202"/>
    </location>
</feature>
<feature type="transmembrane region" description="Helical" evidence="1">
    <location>
        <begin position="360"/>
        <end position="381"/>
    </location>
</feature>
<name>A0ABR2IBR9_9EUKA</name>
<feature type="transmembrane region" description="Helical" evidence="1">
    <location>
        <begin position="240"/>
        <end position="258"/>
    </location>
</feature>
<evidence type="ECO:0000313" key="2">
    <source>
        <dbReference type="EMBL" id="KAK8860474.1"/>
    </source>
</evidence>
<accession>A0ABR2IBR9</accession>
<dbReference type="PANTHER" id="PTHR22950">
    <property type="entry name" value="AMINO ACID TRANSPORTER"/>
    <property type="match status" value="1"/>
</dbReference>
<evidence type="ECO:0000313" key="3">
    <source>
        <dbReference type="Proteomes" id="UP001470230"/>
    </source>
</evidence>
<dbReference type="EMBL" id="JAPFFF010000018">
    <property type="protein sequence ID" value="KAK8860474.1"/>
    <property type="molecule type" value="Genomic_DNA"/>
</dbReference>